<accession>A0AAW2MK94</accession>
<evidence type="ECO:0000313" key="2">
    <source>
        <dbReference type="EMBL" id="KAL0331687.1"/>
    </source>
</evidence>
<reference evidence="2" key="1">
    <citation type="submission" date="2020-06" db="EMBL/GenBank/DDBJ databases">
        <authorList>
            <person name="Li T."/>
            <person name="Hu X."/>
            <person name="Zhang T."/>
            <person name="Song X."/>
            <person name="Zhang H."/>
            <person name="Dai N."/>
            <person name="Sheng W."/>
            <person name="Hou X."/>
            <person name="Wei L."/>
        </authorList>
    </citation>
    <scope>NUCLEOTIDE SEQUENCE</scope>
    <source>
        <strain evidence="2">G01</strain>
        <tissue evidence="2">Leaf</tissue>
    </source>
</reference>
<reference evidence="2" key="2">
    <citation type="journal article" date="2024" name="Plant">
        <title>Genomic evolution and insights into agronomic trait innovations of Sesamum species.</title>
        <authorList>
            <person name="Miao H."/>
            <person name="Wang L."/>
            <person name="Qu L."/>
            <person name="Liu H."/>
            <person name="Sun Y."/>
            <person name="Le M."/>
            <person name="Wang Q."/>
            <person name="Wei S."/>
            <person name="Zheng Y."/>
            <person name="Lin W."/>
            <person name="Duan Y."/>
            <person name="Cao H."/>
            <person name="Xiong S."/>
            <person name="Wang X."/>
            <person name="Wei L."/>
            <person name="Li C."/>
            <person name="Ma Q."/>
            <person name="Ju M."/>
            <person name="Zhao R."/>
            <person name="Li G."/>
            <person name="Mu C."/>
            <person name="Tian Q."/>
            <person name="Mei H."/>
            <person name="Zhang T."/>
            <person name="Gao T."/>
            <person name="Zhang H."/>
        </authorList>
    </citation>
    <scope>NUCLEOTIDE SEQUENCE</scope>
    <source>
        <strain evidence="2">G01</strain>
    </source>
</reference>
<feature type="compositionally biased region" description="Acidic residues" evidence="1">
    <location>
        <begin position="85"/>
        <end position="112"/>
    </location>
</feature>
<sequence length="112" mass="13066">MEYPRMKRDKADWMTVCKIKARRVFDESKWTETFAYQPEEVVPVPVVATDNQAYNLRDPNGLQVVVDLSMAQQHTTGTSRRQVYENDDENNDEDEDNVGDDKTDDDDEYEPT</sequence>
<feature type="region of interest" description="Disordered" evidence="1">
    <location>
        <begin position="72"/>
        <end position="112"/>
    </location>
</feature>
<dbReference type="AlphaFoldDB" id="A0AAW2MK94"/>
<dbReference type="EMBL" id="JACGWK010000010">
    <property type="protein sequence ID" value="KAL0331687.1"/>
    <property type="molecule type" value="Genomic_DNA"/>
</dbReference>
<organism evidence="2">
    <name type="scientific">Sesamum angustifolium</name>
    <dbReference type="NCBI Taxonomy" id="2727405"/>
    <lineage>
        <taxon>Eukaryota</taxon>
        <taxon>Viridiplantae</taxon>
        <taxon>Streptophyta</taxon>
        <taxon>Embryophyta</taxon>
        <taxon>Tracheophyta</taxon>
        <taxon>Spermatophyta</taxon>
        <taxon>Magnoliopsida</taxon>
        <taxon>eudicotyledons</taxon>
        <taxon>Gunneridae</taxon>
        <taxon>Pentapetalae</taxon>
        <taxon>asterids</taxon>
        <taxon>lamiids</taxon>
        <taxon>Lamiales</taxon>
        <taxon>Pedaliaceae</taxon>
        <taxon>Sesamum</taxon>
    </lineage>
</organism>
<evidence type="ECO:0000256" key="1">
    <source>
        <dbReference type="SAM" id="MobiDB-lite"/>
    </source>
</evidence>
<proteinExistence type="predicted"/>
<feature type="compositionally biased region" description="Polar residues" evidence="1">
    <location>
        <begin position="72"/>
        <end position="81"/>
    </location>
</feature>
<gene>
    <name evidence="2" type="ORF">Sangu_1714200</name>
</gene>
<protein>
    <submittedName>
        <fullName evidence="2">Uncharacterized protein</fullName>
    </submittedName>
</protein>
<comment type="caution">
    <text evidence="2">The sequence shown here is derived from an EMBL/GenBank/DDBJ whole genome shotgun (WGS) entry which is preliminary data.</text>
</comment>
<name>A0AAW2MK94_9LAMI</name>